<dbReference type="Proteomes" id="UP000256310">
    <property type="component" value="Unassembled WGS sequence"/>
</dbReference>
<comment type="caution">
    <text evidence="1">The sequence shown here is derived from an EMBL/GenBank/DDBJ whole genome shotgun (WGS) entry which is preliminary data.</text>
</comment>
<gene>
    <name evidence="1" type="ORF">DFR46_0721</name>
</gene>
<dbReference type="Pfam" id="PF05742">
    <property type="entry name" value="TANGO2"/>
    <property type="match status" value="1"/>
</dbReference>
<name>A0A3D9FDH6_9SPHN</name>
<accession>A0A3D9FDH6</accession>
<dbReference type="AlphaFoldDB" id="A0A3D9FDH6"/>
<dbReference type="PANTHER" id="PTHR17985">
    <property type="entry name" value="SER/THR-RICH PROTEIN T10 IN DGCR REGION"/>
    <property type="match status" value="1"/>
</dbReference>
<evidence type="ECO:0000313" key="1">
    <source>
        <dbReference type="EMBL" id="RED15718.1"/>
    </source>
</evidence>
<organism evidence="1 2">
    <name type="scientific">Parasphingopyxis lamellibrachiae</name>
    <dbReference type="NCBI Taxonomy" id="680125"/>
    <lineage>
        <taxon>Bacteria</taxon>
        <taxon>Pseudomonadati</taxon>
        <taxon>Pseudomonadota</taxon>
        <taxon>Alphaproteobacteria</taxon>
        <taxon>Sphingomonadales</taxon>
        <taxon>Sphingomonadaceae</taxon>
        <taxon>Parasphingopyxis</taxon>
    </lineage>
</organism>
<sequence length="248" mass="26838">MCVLAFAWAAHPRWQLVMIGNRDELHARPAAALERWGDHPHVIAGRDLEAGGTWLGVSEEGRFAVVTNVANLAGPQPDKASRGALIADILIGRGRYAAPESGDLDDFNPFNIIAVDSGKAQLLSNRPGAVKRTLGPGIYGLSNSMFEDNWAKTDRIKALLGDWLDADSESDGHLFDALRADDAPQVPPIRAQHSPIFIRNPRYGTRCSTMVAIDHAGCGWISERRYNAEGGKTGQTRMAIDWSASATG</sequence>
<dbReference type="EMBL" id="QRDP01000004">
    <property type="protein sequence ID" value="RED15718.1"/>
    <property type="molecule type" value="Genomic_DNA"/>
</dbReference>
<proteinExistence type="predicted"/>
<keyword evidence="2" id="KW-1185">Reference proteome</keyword>
<evidence type="ECO:0000313" key="2">
    <source>
        <dbReference type="Proteomes" id="UP000256310"/>
    </source>
</evidence>
<reference evidence="1 2" key="1">
    <citation type="submission" date="2018-07" db="EMBL/GenBank/DDBJ databases">
        <title>Genomic Encyclopedia of Type Strains, Phase IV (KMG-IV): sequencing the most valuable type-strain genomes for metagenomic binning, comparative biology and taxonomic classification.</title>
        <authorList>
            <person name="Goeker M."/>
        </authorList>
    </citation>
    <scope>NUCLEOTIDE SEQUENCE [LARGE SCALE GENOMIC DNA]</scope>
    <source>
        <strain evidence="1 2">DSM 26725</strain>
    </source>
</reference>
<dbReference type="RefSeq" id="WP_116235199.1">
    <property type="nucleotide sequence ID" value="NZ_QRDP01000004.1"/>
</dbReference>
<protein>
    <submittedName>
        <fullName evidence="1">Uncharacterized protein with NRDE domain</fullName>
    </submittedName>
</protein>
<dbReference type="PANTHER" id="PTHR17985:SF8">
    <property type="entry name" value="TRANSPORT AND GOLGI ORGANIZATION PROTEIN 2 HOMOLOG"/>
    <property type="match status" value="1"/>
</dbReference>
<dbReference type="InterPro" id="IPR008551">
    <property type="entry name" value="TANGO2"/>
</dbReference>
<dbReference type="OrthoDB" id="4380123at2"/>